<evidence type="ECO:0000256" key="11">
    <source>
        <dbReference type="ARBA" id="ARBA00030876"/>
    </source>
</evidence>
<keyword evidence="14" id="KW-1185">Reference proteome</keyword>
<dbReference type="InterPro" id="IPR001645">
    <property type="entry name" value="Folylpolyglutamate_synth"/>
</dbReference>
<keyword evidence="6" id="KW-0479">Metal-binding</keyword>
<gene>
    <name evidence="13" type="ORF">BSAL_59680</name>
</gene>
<dbReference type="OrthoDB" id="5212574at2759"/>
<evidence type="ECO:0000256" key="6">
    <source>
        <dbReference type="ARBA" id="ARBA00022723"/>
    </source>
</evidence>
<evidence type="ECO:0000256" key="10">
    <source>
        <dbReference type="ARBA" id="ARBA00030592"/>
    </source>
</evidence>
<dbReference type="PANTHER" id="PTHR11136:SF5">
    <property type="entry name" value="FOLYLPOLYGLUTAMATE SYNTHASE, MITOCHONDRIAL"/>
    <property type="match status" value="1"/>
</dbReference>
<comment type="catalytic activity">
    <reaction evidence="12">
        <text>(6S)-5,6,7,8-tetrahydrofolyl-(gamma-L-Glu)(n) + L-glutamate + ATP = (6S)-5,6,7,8-tetrahydrofolyl-(gamma-L-Glu)(n+1) + ADP + phosphate + H(+)</text>
        <dbReference type="Rhea" id="RHEA:10580"/>
        <dbReference type="Rhea" id="RHEA-COMP:14738"/>
        <dbReference type="Rhea" id="RHEA-COMP:14740"/>
        <dbReference type="ChEBI" id="CHEBI:15378"/>
        <dbReference type="ChEBI" id="CHEBI:29985"/>
        <dbReference type="ChEBI" id="CHEBI:30616"/>
        <dbReference type="ChEBI" id="CHEBI:43474"/>
        <dbReference type="ChEBI" id="CHEBI:141005"/>
        <dbReference type="ChEBI" id="CHEBI:456216"/>
        <dbReference type="EC" id="6.3.2.17"/>
    </reaction>
</comment>
<dbReference type="InterPro" id="IPR036615">
    <property type="entry name" value="Mur_ligase_C_dom_sf"/>
</dbReference>
<name>A0A0S4IQA9_BODSA</name>
<evidence type="ECO:0000256" key="8">
    <source>
        <dbReference type="ARBA" id="ARBA00022840"/>
    </source>
</evidence>
<evidence type="ECO:0000256" key="4">
    <source>
        <dbReference type="ARBA" id="ARBA00022563"/>
    </source>
</evidence>
<dbReference type="GO" id="GO:0005829">
    <property type="term" value="C:cytosol"/>
    <property type="evidence" value="ECO:0007669"/>
    <property type="project" value="TreeGrafter"/>
</dbReference>
<evidence type="ECO:0000313" key="13">
    <source>
        <dbReference type="EMBL" id="CUF15593.1"/>
    </source>
</evidence>
<protein>
    <recommendedName>
        <fullName evidence="3">tetrahydrofolate synthase</fullName>
        <ecNumber evidence="3">6.3.2.17</ecNumber>
    </recommendedName>
    <alternativeName>
        <fullName evidence="11">Folylpoly-gamma-glutamate synthetase</fullName>
    </alternativeName>
    <alternativeName>
        <fullName evidence="10">Tetrahydrofolylpolyglutamate synthase</fullName>
    </alternativeName>
</protein>
<dbReference type="GO" id="GO:0004326">
    <property type="term" value="F:tetrahydrofolylpolyglutamate synthase activity"/>
    <property type="evidence" value="ECO:0007669"/>
    <property type="project" value="UniProtKB-EC"/>
</dbReference>
<dbReference type="Gene3D" id="3.40.1190.10">
    <property type="entry name" value="Mur-like, catalytic domain"/>
    <property type="match status" value="1"/>
</dbReference>
<evidence type="ECO:0000256" key="2">
    <source>
        <dbReference type="ARBA" id="ARBA00008276"/>
    </source>
</evidence>
<evidence type="ECO:0000256" key="1">
    <source>
        <dbReference type="ARBA" id="ARBA00005150"/>
    </source>
</evidence>
<dbReference type="Gene3D" id="3.90.190.20">
    <property type="entry name" value="Mur ligase, C-terminal domain"/>
    <property type="match status" value="1"/>
</dbReference>
<dbReference type="VEuPathDB" id="TriTrypDB:BSAL_59680"/>
<dbReference type="GO" id="GO:0046872">
    <property type="term" value="F:metal ion binding"/>
    <property type="evidence" value="ECO:0007669"/>
    <property type="project" value="UniProtKB-KW"/>
</dbReference>
<evidence type="ECO:0000256" key="7">
    <source>
        <dbReference type="ARBA" id="ARBA00022741"/>
    </source>
</evidence>
<evidence type="ECO:0000256" key="3">
    <source>
        <dbReference type="ARBA" id="ARBA00013025"/>
    </source>
</evidence>
<keyword evidence="4" id="KW-0554">One-carbon metabolism</keyword>
<evidence type="ECO:0000313" key="14">
    <source>
        <dbReference type="Proteomes" id="UP000051952"/>
    </source>
</evidence>
<dbReference type="GO" id="GO:0006730">
    <property type="term" value="P:one-carbon metabolic process"/>
    <property type="evidence" value="ECO:0007669"/>
    <property type="project" value="UniProtKB-KW"/>
</dbReference>
<feature type="non-terminal residue" evidence="13">
    <location>
        <position position="232"/>
    </location>
</feature>
<dbReference type="Proteomes" id="UP000051952">
    <property type="component" value="Unassembled WGS sequence"/>
</dbReference>
<dbReference type="GO" id="GO:0005524">
    <property type="term" value="F:ATP binding"/>
    <property type="evidence" value="ECO:0007669"/>
    <property type="project" value="UniProtKB-KW"/>
</dbReference>
<reference evidence="14" key="1">
    <citation type="submission" date="2015-09" db="EMBL/GenBank/DDBJ databases">
        <authorList>
            <consortium name="Pathogen Informatics"/>
        </authorList>
    </citation>
    <scope>NUCLEOTIDE SEQUENCE [LARGE SCALE GENOMIC DNA]</scope>
    <source>
        <strain evidence="14">Lake Konstanz</strain>
    </source>
</reference>
<keyword evidence="9" id="KW-0460">Magnesium</keyword>
<proteinExistence type="inferred from homology"/>
<accession>A0A0S4IQA9</accession>
<keyword evidence="7" id="KW-0547">Nucleotide-binding</keyword>
<dbReference type="SUPFAM" id="SSF53244">
    <property type="entry name" value="MurD-like peptide ligases, peptide-binding domain"/>
    <property type="match status" value="1"/>
</dbReference>
<organism evidence="13 14">
    <name type="scientific">Bodo saltans</name>
    <name type="common">Flagellated protozoan</name>
    <dbReference type="NCBI Taxonomy" id="75058"/>
    <lineage>
        <taxon>Eukaryota</taxon>
        <taxon>Discoba</taxon>
        <taxon>Euglenozoa</taxon>
        <taxon>Kinetoplastea</taxon>
        <taxon>Metakinetoplastina</taxon>
        <taxon>Eubodonida</taxon>
        <taxon>Bodonidae</taxon>
        <taxon>Bodo</taxon>
    </lineage>
</organism>
<keyword evidence="8" id="KW-0067">ATP-binding</keyword>
<comment type="similarity">
    <text evidence="2">Belongs to the folylpolyglutamate synthase family.</text>
</comment>
<dbReference type="InterPro" id="IPR036565">
    <property type="entry name" value="Mur-like_cat_sf"/>
</dbReference>
<keyword evidence="5" id="KW-0436">Ligase</keyword>
<dbReference type="AlphaFoldDB" id="A0A0S4IQA9"/>
<evidence type="ECO:0000256" key="9">
    <source>
        <dbReference type="ARBA" id="ARBA00022842"/>
    </source>
</evidence>
<sequence length="232" mass="24921">MEVGIGGRIDTTNVIPSSVCGITSLGMDHMELLGDTIEEIALEKAGIMKCGVPCFAGPQLEHPVTRSALQRFSADVECPLMFVDACAIPPSWLPWPVLSIGGVHVVANSQIALMLARTVTHIPLSLPLTEDEIRALSSTTFAGRSQVISLGTTTIFLDGAHTPESIAAASTWFSAEMRARLPSKNVLLFYSTRDGATLFHAMQQAFQGEEVSLEKCIITAIRSPKLPSQNDE</sequence>
<comment type="pathway">
    <text evidence="1">Cofactor biosynthesis; tetrahydrofolylpolyglutamate biosynthesis.</text>
</comment>
<dbReference type="SUPFAM" id="SSF53623">
    <property type="entry name" value="MurD-like peptide ligases, catalytic domain"/>
    <property type="match status" value="1"/>
</dbReference>
<evidence type="ECO:0000256" key="12">
    <source>
        <dbReference type="ARBA" id="ARBA00047493"/>
    </source>
</evidence>
<evidence type="ECO:0000256" key="5">
    <source>
        <dbReference type="ARBA" id="ARBA00022598"/>
    </source>
</evidence>
<dbReference type="EC" id="6.3.2.17" evidence="3"/>
<dbReference type="GO" id="GO:0005739">
    <property type="term" value="C:mitochondrion"/>
    <property type="evidence" value="ECO:0007669"/>
    <property type="project" value="TreeGrafter"/>
</dbReference>
<dbReference type="PANTHER" id="PTHR11136">
    <property type="entry name" value="FOLYLPOLYGLUTAMATE SYNTHASE-RELATED"/>
    <property type="match status" value="1"/>
</dbReference>
<dbReference type="EMBL" id="CYKH01000251">
    <property type="protein sequence ID" value="CUF15593.1"/>
    <property type="molecule type" value="Genomic_DNA"/>
</dbReference>